<evidence type="ECO:0000313" key="1">
    <source>
        <dbReference type="EMBL" id="CAI5771649.1"/>
    </source>
</evidence>
<dbReference type="AlphaFoldDB" id="A0AA35K672"/>
<evidence type="ECO:0000313" key="2">
    <source>
        <dbReference type="Proteomes" id="UP001178461"/>
    </source>
</evidence>
<keyword evidence="2" id="KW-1185">Reference proteome</keyword>
<name>A0AA35K672_9SAUR</name>
<sequence length="65" mass="7022">MAFRKQQQVVVGKSSGGATVTLPPSVAPLLGLLLLSSPANVAFYPTMMPGRLEKPNCGYWDDNWD</sequence>
<reference evidence="1" key="1">
    <citation type="submission" date="2022-12" db="EMBL/GenBank/DDBJ databases">
        <authorList>
            <person name="Alioto T."/>
            <person name="Alioto T."/>
            <person name="Gomez Garrido J."/>
        </authorList>
    </citation>
    <scope>NUCLEOTIDE SEQUENCE</scope>
</reference>
<protein>
    <submittedName>
        <fullName evidence="1">Uncharacterized protein</fullName>
    </submittedName>
</protein>
<dbReference type="Proteomes" id="UP001178461">
    <property type="component" value="Chromosome 4"/>
</dbReference>
<accession>A0AA35K672</accession>
<feature type="non-terminal residue" evidence="1">
    <location>
        <position position="65"/>
    </location>
</feature>
<gene>
    <name evidence="1" type="ORF">PODLI_1B020560</name>
</gene>
<dbReference type="EMBL" id="OX395129">
    <property type="protein sequence ID" value="CAI5771649.1"/>
    <property type="molecule type" value="Genomic_DNA"/>
</dbReference>
<organism evidence="1 2">
    <name type="scientific">Podarcis lilfordi</name>
    <name type="common">Lilford's wall lizard</name>
    <dbReference type="NCBI Taxonomy" id="74358"/>
    <lineage>
        <taxon>Eukaryota</taxon>
        <taxon>Metazoa</taxon>
        <taxon>Chordata</taxon>
        <taxon>Craniata</taxon>
        <taxon>Vertebrata</taxon>
        <taxon>Euteleostomi</taxon>
        <taxon>Lepidosauria</taxon>
        <taxon>Squamata</taxon>
        <taxon>Bifurcata</taxon>
        <taxon>Unidentata</taxon>
        <taxon>Episquamata</taxon>
        <taxon>Laterata</taxon>
        <taxon>Lacertibaenia</taxon>
        <taxon>Lacertidae</taxon>
        <taxon>Podarcis</taxon>
    </lineage>
</organism>
<proteinExistence type="predicted"/>